<dbReference type="Gene3D" id="1.25.40.20">
    <property type="entry name" value="Ankyrin repeat-containing domain"/>
    <property type="match status" value="1"/>
</dbReference>
<feature type="domain" description="Nephrocystin 3-like N-terminal" evidence="5">
    <location>
        <begin position="85"/>
        <end position="250"/>
    </location>
</feature>
<gene>
    <name evidence="6" type="ORF">C7212DRAFT_360636</name>
</gene>
<dbReference type="OrthoDB" id="2546325at2759"/>
<dbReference type="Pfam" id="PF22939">
    <property type="entry name" value="WHD_GPIID"/>
    <property type="match status" value="1"/>
</dbReference>
<dbReference type="InterPro" id="IPR027417">
    <property type="entry name" value="P-loop_NTPase"/>
</dbReference>
<dbReference type="AlphaFoldDB" id="A0A317T167"/>
<dbReference type="InterPro" id="IPR056884">
    <property type="entry name" value="NPHP3-like_N"/>
</dbReference>
<dbReference type="InterPro" id="IPR036770">
    <property type="entry name" value="Ankyrin_rpt-contain_sf"/>
</dbReference>
<accession>A0A317T167</accession>
<dbReference type="PANTHER" id="PTHR10039:SF14">
    <property type="entry name" value="NACHT DOMAIN-CONTAINING PROTEIN"/>
    <property type="match status" value="1"/>
</dbReference>
<reference evidence="6 7" key="1">
    <citation type="submission" date="2018-03" db="EMBL/GenBank/DDBJ databases">
        <title>Genomes of Pezizomycetes fungi and the evolution of truffles.</title>
        <authorList>
            <person name="Murat C."/>
            <person name="Payen T."/>
            <person name="Noel B."/>
            <person name="Kuo A."/>
            <person name="Martin F.M."/>
        </authorList>
    </citation>
    <scope>NUCLEOTIDE SEQUENCE [LARGE SCALE GENOMIC DNA]</scope>
    <source>
        <strain evidence="6">091103-1</strain>
    </source>
</reference>
<dbReference type="Proteomes" id="UP000246991">
    <property type="component" value="Unassembled WGS sequence"/>
</dbReference>
<dbReference type="PANTHER" id="PTHR10039">
    <property type="entry name" value="AMELOGENIN"/>
    <property type="match status" value="1"/>
</dbReference>
<evidence type="ECO:0000313" key="7">
    <source>
        <dbReference type="Proteomes" id="UP000246991"/>
    </source>
</evidence>
<feature type="compositionally biased region" description="Polar residues" evidence="3">
    <location>
        <begin position="7"/>
        <end position="20"/>
    </location>
</feature>
<dbReference type="InterPro" id="IPR002110">
    <property type="entry name" value="Ankyrin_rpt"/>
</dbReference>
<dbReference type="SUPFAM" id="SSF52540">
    <property type="entry name" value="P-loop containing nucleoside triphosphate hydrolases"/>
    <property type="match status" value="1"/>
</dbReference>
<organism evidence="6 7">
    <name type="scientific">Tuber magnatum</name>
    <name type="common">white Piedmont truffle</name>
    <dbReference type="NCBI Taxonomy" id="42249"/>
    <lineage>
        <taxon>Eukaryota</taxon>
        <taxon>Fungi</taxon>
        <taxon>Dikarya</taxon>
        <taxon>Ascomycota</taxon>
        <taxon>Pezizomycotina</taxon>
        <taxon>Pezizomycetes</taxon>
        <taxon>Pezizales</taxon>
        <taxon>Tuberaceae</taxon>
        <taxon>Tuber</taxon>
    </lineage>
</organism>
<dbReference type="SUPFAM" id="SSF48403">
    <property type="entry name" value="Ankyrin repeat"/>
    <property type="match status" value="1"/>
</dbReference>
<evidence type="ECO:0000256" key="1">
    <source>
        <dbReference type="ARBA" id="ARBA00022737"/>
    </source>
</evidence>
<dbReference type="EMBL" id="PYWC01000010">
    <property type="protein sequence ID" value="PWW79136.1"/>
    <property type="molecule type" value="Genomic_DNA"/>
</dbReference>
<proteinExistence type="predicted"/>
<keyword evidence="7" id="KW-1185">Reference proteome</keyword>
<name>A0A317T167_9PEZI</name>
<dbReference type="Gene3D" id="3.40.50.300">
    <property type="entry name" value="P-loop containing nucleotide triphosphate hydrolases"/>
    <property type="match status" value="1"/>
</dbReference>
<evidence type="ECO:0000313" key="6">
    <source>
        <dbReference type="EMBL" id="PWW79136.1"/>
    </source>
</evidence>
<evidence type="ECO:0000256" key="3">
    <source>
        <dbReference type="SAM" id="MobiDB-lite"/>
    </source>
</evidence>
<evidence type="ECO:0000259" key="4">
    <source>
        <dbReference type="Pfam" id="PF22939"/>
    </source>
</evidence>
<feature type="repeat" description="ANK" evidence="2">
    <location>
        <begin position="558"/>
        <end position="590"/>
    </location>
</feature>
<dbReference type="InterPro" id="IPR054471">
    <property type="entry name" value="GPIID_WHD"/>
</dbReference>
<dbReference type="Pfam" id="PF24883">
    <property type="entry name" value="NPHP3_N"/>
    <property type="match status" value="1"/>
</dbReference>
<keyword evidence="2" id="KW-0040">ANK repeat</keyword>
<feature type="domain" description="GPI inositol-deacylase winged helix" evidence="4">
    <location>
        <begin position="365"/>
        <end position="441"/>
    </location>
</feature>
<keyword evidence="1" id="KW-0677">Repeat</keyword>
<feature type="region of interest" description="Disordered" evidence="3">
    <location>
        <begin position="1"/>
        <end position="20"/>
    </location>
</feature>
<evidence type="ECO:0000256" key="2">
    <source>
        <dbReference type="PROSITE-ProRule" id="PRU00023"/>
    </source>
</evidence>
<protein>
    <submittedName>
        <fullName evidence="6">Uncharacterized protein</fullName>
    </submittedName>
</protein>
<dbReference type="PROSITE" id="PS51257">
    <property type="entry name" value="PROKAR_LIPOPROTEIN"/>
    <property type="match status" value="1"/>
</dbReference>
<evidence type="ECO:0000259" key="5">
    <source>
        <dbReference type="Pfam" id="PF24883"/>
    </source>
</evidence>
<dbReference type="PROSITE" id="PS50088">
    <property type="entry name" value="ANK_REPEAT"/>
    <property type="match status" value="1"/>
</dbReference>
<sequence>MGGLLSRTPSEGHSSPQCSGGSCSTANSNIQGNYSGNTGSNNSNCNININYGDTSPSRKHVEILQCLYTSRYESHRERVPEPVEGTCTWVTEHPKYRDWSEKKTPGLLWLSADPGCGKSVIASFLVTHLETLGNAIVCYFFFKDDNNEQKSATFALCAILHQLFMQRKSLSIYAEEAFEAKGAKFTEEVGTLWDILVKAVVQGGCGDVVCVVDALDECEDKTLTPLIRHITRLPGSQSSDTPLKFLVTSRPYHNIERDLGTPETTIRLKGEDEVDIITTDVTRVVDAGIKDLELYWRRPGGLGYLRNLLESSADGTFLWVSLVLGILKDSVGSSVKEFTNIVSTAPRDLAELYTKILDKSADPDKARRILNIVVAAARPLTLQEMNIAFGISRDGGSIKDLRDPPSGFDMTVKNLCGLFVRVIDSKIYLVHQTAREFLIRGSFPGQGNWQYTLCPRDSNFIMADICISYLSQEEFEGGPLEIGMFGRVSETAVRHYVEKYGFLDYAAQHWPDHFRDSDDGGMKLFEITQQICETGSNRLLTWLQVYWLNNRRFDAFPKDWTHMMIASMLGQGMVVERLLQEGADINAQCEVYGTALNIAAIWKDEGMTERLLEGNAKAYIDGQELDILHMVCEFVVAGARADLELCFAMQKRVRELH</sequence>
<comment type="caution">
    <text evidence="6">The sequence shown here is derived from an EMBL/GenBank/DDBJ whole genome shotgun (WGS) entry which is preliminary data.</text>
</comment>